<dbReference type="CDD" id="cd04301">
    <property type="entry name" value="NAT_SF"/>
    <property type="match status" value="1"/>
</dbReference>
<sequence length="167" mass="18825">MKLVSPTAAYERSYRQYIVELADEERYPFPLDFEHADFDKLLVRLNDFAQGKNLPDGYVQSSTLWLVDNSEIIGVTNIRHRLNDAIKHCGGHIGLGIRPSQRGKGIGRQLMLRSIEYLRQLKVESIHIHCHADNLASANMIKACGGMLDSEINYAGLVVQRFLVGSN</sequence>
<dbReference type="PROSITE" id="PS51186">
    <property type="entry name" value="GNAT"/>
    <property type="match status" value="1"/>
</dbReference>
<evidence type="ECO:0000313" key="2">
    <source>
        <dbReference type="EMBL" id="ACJ30023.1"/>
    </source>
</evidence>
<evidence type="ECO:0000259" key="1">
    <source>
        <dbReference type="PROSITE" id="PS51186"/>
    </source>
</evidence>
<dbReference type="HOGENOM" id="CLU_113231_1_0_6"/>
<dbReference type="OrthoDB" id="9797989at2"/>
<dbReference type="Pfam" id="PF00583">
    <property type="entry name" value="Acetyltransf_1"/>
    <property type="match status" value="1"/>
</dbReference>
<dbReference type="GO" id="GO:0016747">
    <property type="term" value="F:acyltransferase activity, transferring groups other than amino-acyl groups"/>
    <property type="evidence" value="ECO:0007669"/>
    <property type="project" value="InterPro"/>
</dbReference>
<proteinExistence type="predicted"/>
<dbReference type="AlphaFoldDB" id="B8CRL5"/>
<organism evidence="2 3">
    <name type="scientific">Shewanella piezotolerans (strain WP3 / JCM 13877)</name>
    <dbReference type="NCBI Taxonomy" id="225849"/>
    <lineage>
        <taxon>Bacteria</taxon>
        <taxon>Pseudomonadati</taxon>
        <taxon>Pseudomonadota</taxon>
        <taxon>Gammaproteobacteria</taxon>
        <taxon>Alteromonadales</taxon>
        <taxon>Shewanellaceae</taxon>
        <taxon>Shewanella</taxon>
    </lineage>
</organism>
<reference evidence="2 3" key="1">
    <citation type="journal article" date="2008" name="PLoS ONE">
        <title>Environmental adaptation: genomic analysis of the piezotolerant and psychrotolerant deep-sea iron reducing bacterium Shewanella piezotolerans WP3.</title>
        <authorList>
            <person name="Wang F."/>
            <person name="Wang J."/>
            <person name="Jian H."/>
            <person name="Zhang B."/>
            <person name="Li S."/>
            <person name="Wang F."/>
            <person name="Zeng X."/>
            <person name="Gao L."/>
            <person name="Bartlett D.H."/>
            <person name="Yu J."/>
            <person name="Hu S."/>
            <person name="Xiao X."/>
        </authorList>
    </citation>
    <scope>NUCLEOTIDE SEQUENCE [LARGE SCALE GENOMIC DNA]</scope>
    <source>
        <strain evidence="3">WP3 / JCM 13877</strain>
    </source>
</reference>
<dbReference type="PANTHER" id="PTHR39173">
    <property type="entry name" value="ACETYLTRANSFERASE"/>
    <property type="match status" value="1"/>
</dbReference>
<protein>
    <submittedName>
        <fullName evidence="2">Acetyltransferase, GNAT family</fullName>
    </submittedName>
</protein>
<dbReference type="KEGG" id="swp:swp_3321"/>
<dbReference type="InterPro" id="IPR000182">
    <property type="entry name" value="GNAT_dom"/>
</dbReference>
<dbReference type="STRING" id="225849.swp_3321"/>
<dbReference type="InterPro" id="IPR016181">
    <property type="entry name" value="Acyl_CoA_acyltransferase"/>
</dbReference>
<name>B8CRL5_SHEPW</name>
<dbReference type="Proteomes" id="UP000000753">
    <property type="component" value="Chromosome"/>
</dbReference>
<dbReference type="eggNOG" id="COG3981">
    <property type="taxonomic scope" value="Bacteria"/>
</dbReference>
<evidence type="ECO:0000313" key="3">
    <source>
        <dbReference type="Proteomes" id="UP000000753"/>
    </source>
</evidence>
<keyword evidence="3" id="KW-1185">Reference proteome</keyword>
<feature type="domain" description="N-acetyltransferase" evidence="1">
    <location>
        <begin position="17"/>
        <end position="164"/>
    </location>
</feature>
<accession>B8CRL5</accession>
<dbReference type="EMBL" id="CP000472">
    <property type="protein sequence ID" value="ACJ30023.1"/>
    <property type="molecule type" value="Genomic_DNA"/>
</dbReference>
<dbReference type="Gene3D" id="3.40.630.30">
    <property type="match status" value="1"/>
</dbReference>
<gene>
    <name evidence="2" type="ordered locus">swp_3321</name>
</gene>
<dbReference type="PANTHER" id="PTHR39173:SF1">
    <property type="entry name" value="ACETYLTRANSFERASE"/>
    <property type="match status" value="1"/>
</dbReference>
<dbReference type="RefSeq" id="WP_020913373.1">
    <property type="nucleotide sequence ID" value="NC_011566.1"/>
</dbReference>
<dbReference type="SUPFAM" id="SSF55729">
    <property type="entry name" value="Acyl-CoA N-acyltransferases (Nat)"/>
    <property type="match status" value="1"/>
</dbReference>